<dbReference type="PANTHER" id="PTHR30290:SF81">
    <property type="entry name" value="OLIGOPEPTIDE-BINDING PROTEIN OPPA"/>
    <property type="match status" value="1"/>
</dbReference>
<dbReference type="Proteomes" id="UP001221519">
    <property type="component" value="Chromosome"/>
</dbReference>
<protein>
    <submittedName>
        <fullName evidence="4">ABC transporter substrate-binding protein</fullName>
    </submittedName>
</protein>
<feature type="compositionally biased region" description="Low complexity" evidence="1">
    <location>
        <begin position="27"/>
        <end position="44"/>
    </location>
</feature>
<proteinExistence type="predicted"/>
<dbReference type="SUPFAM" id="SSF53850">
    <property type="entry name" value="Periplasmic binding protein-like II"/>
    <property type="match status" value="1"/>
</dbReference>
<dbReference type="GO" id="GO:0043190">
    <property type="term" value="C:ATP-binding cassette (ABC) transporter complex"/>
    <property type="evidence" value="ECO:0007669"/>
    <property type="project" value="InterPro"/>
</dbReference>
<evidence type="ECO:0000256" key="2">
    <source>
        <dbReference type="SAM" id="SignalP"/>
    </source>
</evidence>
<feature type="chain" id="PRO_5043612517" evidence="2">
    <location>
        <begin position="21"/>
        <end position="589"/>
    </location>
</feature>
<evidence type="ECO:0000313" key="7">
    <source>
        <dbReference type="Proteomes" id="UP001221519"/>
    </source>
</evidence>
<dbReference type="GO" id="GO:1904680">
    <property type="term" value="F:peptide transmembrane transporter activity"/>
    <property type="evidence" value="ECO:0007669"/>
    <property type="project" value="TreeGrafter"/>
</dbReference>
<evidence type="ECO:0000313" key="4">
    <source>
        <dbReference type="EMBL" id="WDH82687.1"/>
    </source>
</evidence>
<dbReference type="EMBL" id="CP118101">
    <property type="protein sequence ID" value="WDH82687.1"/>
    <property type="molecule type" value="Genomic_DNA"/>
</dbReference>
<evidence type="ECO:0000256" key="1">
    <source>
        <dbReference type="SAM" id="MobiDB-lite"/>
    </source>
</evidence>
<dbReference type="GO" id="GO:0015833">
    <property type="term" value="P:peptide transport"/>
    <property type="evidence" value="ECO:0007669"/>
    <property type="project" value="TreeGrafter"/>
</dbReference>
<dbReference type="InterPro" id="IPR030678">
    <property type="entry name" value="Peptide/Ni-bd"/>
</dbReference>
<dbReference type="Proteomes" id="UP001220962">
    <property type="component" value="Chromosome"/>
</dbReference>
<reference evidence="4 7" key="1">
    <citation type="submission" date="2023-02" db="EMBL/GenBank/DDBJ databases">
        <title>Pathogen: clinical or host-associated sample.</title>
        <authorList>
            <person name="Hergert J."/>
            <person name="Casey R."/>
            <person name="Wagner J."/>
            <person name="Young E.L."/>
            <person name="Oakeson K.F."/>
        </authorList>
    </citation>
    <scope>NUCLEOTIDE SEQUENCE</scope>
    <source>
        <strain evidence="5 7">2022CK-00829</strain>
        <strain evidence="4">2022CK-00830</strain>
    </source>
</reference>
<dbReference type="PANTHER" id="PTHR30290">
    <property type="entry name" value="PERIPLASMIC BINDING COMPONENT OF ABC TRANSPORTER"/>
    <property type="match status" value="1"/>
</dbReference>
<dbReference type="Gene3D" id="3.90.76.10">
    <property type="entry name" value="Dipeptide-binding Protein, Domain 1"/>
    <property type="match status" value="1"/>
</dbReference>
<sequence>MRKRFSLMLVIMLMLVTVLAACSGGSTAEEPTTGEPPVETTEPAETPEEPAEEPAAEDATQNDGLFEASDMSMNPGTATNRTDTLIVGITSPAGVFNPIFASTTYDVWVNDLIFESFQGINADGTYSPRLAESIEVSEDGLQYTFKLKPDLKYTNGSPVTVNDYYLALKMYHDSSYDGQSDPLSWKIKGGQEYYDGTADEISGVTIVDDHTVEVEVTEATALTQVYLAGVPFIPSDYYGESYTQGNLDGVKALNDKPIGSGQYVMKSFVPGQEVVFEANPDYHLGAPKIKNVIYKTTTDETRLAMLESGEIDMDMLTVDEDNVEMAQLLGFLDLNIFPTNGYGYIGMNHESPKFSDVKVRQALVYGLNRAEIVEAVYGKFADVINIPQSKQSWAYTEEGIETYAFDTEKAKALLDEAGWTVGADGIREKDGEKFKIDFSATADNVVVDALLPIMTANYEELGIEVVAEVLDFNAITEKAESGNFEMFFMAWGLTPDPDTTVYTTEGAQNRLGYSHPAYDELAAQGKAELDTEKRKEIYAKAYQELNATIPDILMYQRRDGWAINGRINGLEITPYKDFTIDLYKAEIGE</sequence>
<gene>
    <name evidence="4" type="ORF">PUW23_25145</name>
    <name evidence="5" type="ORF">PUW25_25130</name>
</gene>
<feature type="compositionally biased region" description="Acidic residues" evidence="1">
    <location>
        <begin position="45"/>
        <end position="56"/>
    </location>
</feature>
<evidence type="ECO:0000313" key="6">
    <source>
        <dbReference type="Proteomes" id="UP001220962"/>
    </source>
</evidence>
<dbReference type="InterPro" id="IPR000914">
    <property type="entry name" value="SBP_5_dom"/>
</dbReference>
<dbReference type="RefSeq" id="WP_047912575.1">
    <property type="nucleotide sequence ID" value="NZ_CP118101.1"/>
</dbReference>
<dbReference type="GO" id="GO:0042597">
    <property type="term" value="C:periplasmic space"/>
    <property type="evidence" value="ECO:0007669"/>
    <property type="project" value="UniProtKB-ARBA"/>
</dbReference>
<dbReference type="InterPro" id="IPR039424">
    <property type="entry name" value="SBP_5"/>
</dbReference>
<feature type="region of interest" description="Disordered" evidence="1">
    <location>
        <begin position="25"/>
        <end position="77"/>
    </location>
</feature>
<feature type="signal peptide" evidence="2">
    <location>
        <begin position="1"/>
        <end position="20"/>
    </location>
</feature>
<dbReference type="Gene3D" id="3.40.190.10">
    <property type="entry name" value="Periplasmic binding protein-like II"/>
    <property type="match status" value="1"/>
</dbReference>
<accession>A0AAX3N223</accession>
<dbReference type="PIRSF" id="PIRSF002741">
    <property type="entry name" value="MppA"/>
    <property type="match status" value="1"/>
</dbReference>
<evidence type="ECO:0000313" key="5">
    <source>
        <dbReference type="EMBL" id="WDI02431.1"/>
    </source>
</evidence>
<dbReference type="AlphaFoldDB" id="A0AAX3N223"/>
<organism evidence="4 6">
    <name type="scientific">Paenibacillus urinalis</name>
    <dbReference type="NCBI Taxonomy" id="521520"/>
    <lineage>
        <taxon>Bacteria</taxon>
        <taxon>Bacillati</taxon>
        <taxon>Bacillota</taxon>
        <taxon>Bacilli</taxon>
        <taxon>Bacillales</taxon>
        <taxon>Paenibacillaceae</taxon>
        <taxon>Paenibacillus</taxon>
    </lineage>
</organism>
<dbReference type="Pfam" id="PF00496">
    <property type="entry name" value="SBP_bac_5"/>
    <property type="match status" value="1"/>
</dbReference>
<keyword evidence="7" id="KW-1185">Reference proteome</keyword>
<keyword evidence="2" id="KW-0732">Signal</keyword>
<dbReference type="PROSITE" id="PS51257">
    <property type="entry name" value="PROKAR_LIPOPROTEIN"/>
    <property type="match status" value="1"/>
</dbReference>
<name>A0AAX3N223_9BACL</name>
<dbReference type="EMBL" id="CP118108">
    <property type="protein sequence ID" value="WDI02431.1"/>
    <property type="molecule type" value="Genomic_DNA"/>
</dbReference>
<dbReference type="Gene3D" id="3.10.105.10">
    <property type="entry name" value="Dipeptide-binding Protein, Domain 3"/>
    <property type="match status" value="1"/>
</dbReference>
<dbReference type="CDD" id="cd00995">
    <property type="entry name" value="PBP2_NikA_DppA_OppA_like"/>
    <property type="match status" value="1"/>
</dbReference>
<evidence type="ECO:0000259" key="3">
    <source>
        <dbReference type="Pfam" id="PF00496"/>
    </source>
</evidence>
<feature type="domain" description="Solute-binding protein family 5" evidence="3">
    <location>
        <begin position="126"/>
        <end position="507"/>
    </location>
</feature>